<dbReference type="SUPFAM" id="SSF52218">
    <property type="entry name" value="Flavoproteins"/>
    <property type="match status" value="1"/>
</dbReference>
<dbReference type="InterPro" id="IPR001094">
    <property type="entry name" value="Flavdoxin-like"/>
</dbReference>
<dbReference type="NCBIfam" id="TIGR01752">
    <property type="entry name" value="flav_long"/>
    <property type="match status" value="1"/>
</dbReference>
<feature type="domain" description="Flavodoxin-like" evidence="8">
    <location>
        <begin position="4"/>
        <end position="162"/>
    </location>
</feature>
<protein>
    <recommendedName>
        <fullName evidence="7">Flavodoxin</fullName>
    </recommendedName>
</protein>
<accession>A0A101HKX6</accession>
<comment type="similarity">
    <text evidence="2 7">Belongs to the flavodoxin family.</text>
</comment>
<evidence type="ECO:0000256" key="4">
    <source>
        <dbReference type="ARBA" id="ARBA00022630"/>
    </source>
</evidence>
<sequence>MNKIAILYGSSGGNAESVARQVQDLFEGAADLFNVREVTLEEIRDYPYYIVGTSTTGMGDLQDDWEGFLPSFSNLDLSGKKVAIFALGDSASYSTSFAESMKVVYDEIADRTTIVGQVPDEGYTYDDSMAVIDGMFVGLPIDEDNEYDMTQERLEKWVEALKEEFL</sequence>
<organism evidence="9 10">
    <name type="scientific">Proteiniphilum acetatigenes</name>
    <dbReference type="NCBI Taxonomy" id="294710"/>
    <lineage>
        <taxon>Bacteria</taxon>
        <taxon>Pseudomonadati</taxon>
        <taxon>Bacteroidota</taxon>
        <taxon>Bacteroidia</taxon>
        <taxon>Bacteroidales</taxon>
        <taxon>Dysgonomonadaceae</taxon>
        <taxon>Proteiniphilum</taxon>
    </lineage>
</organism>
<dbReference type="GO" id="GO:0010181">
    <property type="term" value="F:FMN binding"/>
    <property type="evidence" value="ECO:0007669"/>
    <property type="project" value="UniProtKB-UniRule"/>
</dbReference>
<dbReference type="PIRSF" id="PIRSF038996">
    <property type="entry name" value="FldA"/>
    <property type="match status" value="1"/>
</dbReference>
<dbReference type="InterPro" id="IPR010086">
    <property type="entry name" value="Flavodoxin_lc"/>
</dbReference>
<proteinExistence type="inferred from homology"/>
<comment type="cofactor">
    <cofactor evidence="1 7">
        <name>FMN</name>
        <dbReference type="ChEBI" id="CHEBI:58210"/>
    </cofactor>
</comment>
<dbReference type="GO" id="GO:0009055">
    <property type="term" value="F:electron transfer activity"/>
    <property type="evidence" value="ECO:0007669"/>
    <property type="project" value="UniProtKB-UniRule"/>
</dbReference>
<dbReference type="InterPro" id="IPR029039">
    <property type="entry name" value="Flavoprotein-like_sf"/>
</dbReference>
<dbReference type="NCBIfam" id="NF006738">
    <property type="entry name" value="PRK09267.1-4"/>
    <property type="match status" value="1"/>
</dbReference>
<evidence type="ECO:0000256" key="5">
    <source>
        <dbReference type="ARBA" id="ARBA00022643"/>
    </source>
</evidence>
<name>A0A101HKX6_9BACT</name>
<evidence type="ECO:0000313" key="9">
    <source>
        <dbReference type="EMBL" id="KUK78708.1"/>
    </source>
</evidence>
<keyword evidence="3 7" id="KW-0813">Transport</keyword>
<evidence type="ECO:0000259" key="8">
    <source>
        <dbReference type="PROSITE" id="PS50902"/>
    </source>
</evidence>
<comment type="function">
    <text evidence="7">Low-potential electron donor to a number of redox enzymes.</text>
</comment>
<dbReference type="PANTHER" id="PTHR42809:SF1">
    <property type="entry name" value="FLAVODOXIN 1"/>
    <property type="match status" value="1"/>
</dbReference>
<dbReference type="Pfam" id="PF00258">
    <property type="entry name" value="Flavodoxin_1"/>
    <property type="match status" value="1"/>
</dbReference>
<dbReference type="Gene3D" id="3.40.50.360">
    <property type="match status" value="1"/>
</dbReference>
<evidence type="ECO:0000313" key="10">
    <source>
        <dbReference type="Proteomes" id="UP000053860"/>
    </source>
</evidence>
<evidence type="ECO:0000256" key="1">
    <source>
        <dbReference type="ARBA" id="ARBA00001917"/>
    </source>
</evidence>
<dbReference type="InterPro" id="IPR008254">
    <property type="entry name" value="Flavodoxin/NO_synth"/>
</dbReference>
<dbReference type="NCBIfam" id="NF006739">
    <property type="entry name" value="PRK09267.1-5"/>
    <property type="match status" value="1"/>
</dbReference>
<evidence type="ECO:0000256" key="7">
    <source>
        <dbReference type="PIRNR" id="PIRNR038996"/>
    </source>
</evidence>
<keyword evidence="4 7" id="KW-0285">Flavoprotein</keyword>
<dbReference type="PROSITE" id="PS50902">
    <property type="entry name" value="FLAVODOXIN_LIKE"/>
    <property type="match status" value="1"/>
</dbReference>
<dbReference type="EMBL" id="LGGN01000008">
    <property type="protein sequence ID" value="KUK78708.1"/>
    <property type="molecule type" value="Genomic_DNA"/>
</dbReference>
<reference evidence="10" key="1">
    <citation type="journal article" date="2015" name="MBio">
        <title>Genome-Resolved Metagenomic Analysis Reveals Roles for Candidate Phyla and Other Microbial Community Members in Biogeochemical Transformations in Oil Reservoirs.</title>
        <authorList>
            <person name="Hu P."/>
            <person name="Tom L."/>
            <person name="Singh A."/>
            <person name="Thomas B.C."/>
            <person name="Baker B.J."/>
            <person name="Piceno Y.M."/>
            <person name="Andersen G.L."/>
            <person name="Banfield J.F."/>
        </authorList>
    </citation>
    <scope>NUCLEOTIDE SEQUENCE [LARGE SCALE GENOMIC DNA]</scope>
</reference>
<dbReference type="PANTHER" id="PTHR42809">
    <property type="entry name" value="FLAVODOXIN 2"/>
    <property type="match status" value="1"/>
</dbReference>
<keyword evidence="5 7" id="KW-0288">FMN</keyword>
<dbReference type="STRING" id="1123008.GCA_000380985_00664"/>
<dbReference type="PRINTS" id="PR00369">
    <property type="entry name" value="FLAVODOXIN"/>
</dbReference>
<dbReference type="AlphaFoldDB" id="A0A101HKX6"/>
<dbReference type="Proteomes" id="UP000053860">
    <property type="component" value="Unassembled WGS sequence"/>
</dbReference>
<keyword evidence="6 7" id="KW-0249">Electron transport</keyword>
<dbReference type="PATRIC" id="fig|294710.3.peg.1711"/>
<dbReference type="InterPro" id="IPR050619">
    <property type="entry name" value="Flavodoxin"/>
</dbReference>
<evidence type="ECO:0000256" key="3">
    <source>
        <dbReference type="ARBA" id="ARBA00022448"/>
    </source>
</evidence>
<comment type="caution">
    <text evidence="9">The sequence shown here is derived from an EMBL/GenBank/DDBJ whole genome shotgun (WGS) entry which is preliminary data.</text>
</comment>
<evidence type="ECO:0000256" key="2">
    <source>
        <dbReference type="ARBA" id="ARBA00005267"/>
    </source>
</evidence>
<evidence type="ECO:0000256" key="6">
    <source>
        <dbReference type="ARBA" id="ARBA00022982"/>
    </source>
</evidence>
<gene>
    <name evidence="9" type="ORF">XD92_0099</name>
</gene>